<protein>
    <submittedName>
        <fullName evidence="1">Uncharacterized protein</fullName>
    </submittedName>
</protein>
<sequence length="74" mass="7948">MVTNITRATRPWNVSLSFPHLTVPNANGGRIIAEEAKADSISAITDRIQRPVNSSLAVKLGDSAADPNAYSGWR</sequence>
<name>A0A835QQV0_VANPL</name>
<dbReference type="Proteomes" id="UP000636800">
    <property type="component" value="Chromosome 7"/>
</dbReference>
<evidence type="ECO:0000313" key="1">
    <source>
        <dbReference type="EMBL" id="KAG0472968.1"/>
    </source>
</evidence>
<proteinExistence type="predicted"/>
<dbReference type="OrthoDB" id="1601230at2759"/>
<dbReference type="AlphaFoldDB" id="A0A835QQV0"/>
<evidence type="ECO:0000313" key="2">
    <source>
        <dbReference type="Proteomes" id="UP000636800"/>
    </source>
</evidence>
<accession>A0A835QQV0</accession>
<reference evidence="1 2" key="1">
    <citation type="journal article" date="2020" name="Nat. Food">
        <title>A phased Vanilla planifolia genome enables genetic improvement of flavour and production.</title>
        <authorList>
            <person name="Hasing T."/>
            <person name="Tang H."/>
            <person name="Brym M."/>
            <person name="Khazi F."/>
            <person name="Huang T."/>
            <person name="Chambers A.H."/>
        </authorList>
    </citation>
    <scope>NUCLEOTIDE SEQUENCE [LARGE SCALE GENOMIC DNA]</scope>
    <source>
        <tissue evidence="1">Leaf</tissue>
    </source>
</reference>
<dbReference type="EMBL" id="JADCNL010000007">
    <property type="protein sequence ID" value="KAG0472968.1"/>
    <property type="molecule type" value="Genomic_DNA"/>
</dbReference>
<organism evidence="1 2">
    <name type="scientific">Vanilla planifolia</name>
    <name type="common">Vanilla</name>
    <dbReference type="NCBI Taxonomy" id="51239"/>
    <lineage>
        <taxon>Eukaryota</taxon>
        <taxon>Viridiplantae</taxon>
        <taxon>Streptophyta</taxon>
        <taxon>Embryophyta</taxon>
        <taxon>Tracheophyta</taxon>
        <taxon>Spermatophyta</taxon>
        <taxon>Magnoliopsida</taxon>
        <taxon>Liliopsida</taxon>
        <taxon>Asparagales</taxon>
        <taxon>Orchidaceae</taxon>
        <taxon>Vanilloideae</taxon>
        <taxon>Vanilleae</taxon>
        <taxon>Vanilla</taxon>
    </lineage>
</organism>
<gene>
    <name evidence="1" type="ORF">HPP92_014825</name>
</gene>
<comment type="caution">
    <text evidence="1">The sequence shown here is derived from an EMBL/GenBank/DDBJ whole genome shotgun (WGS) entry which is preliminary data.</text>
</comment>
<keyword evidence="2" id="KW-1185">Reference proteome</keyword>